<feature type="binding site" evidence="6">
    <location>
        <position position="110"/>
    </location>
    <ligand>
        <name>substrate</name>
    </ligand>
</feature>
<evidence type="ECO:0000256" key="2">
    <source>
        <dbReference type="ARBA" id="ARBA00022857"/>
    </source>
</evidence>
<dbReference type="FunFam" id="3.20.20.100:FF:000002">
    <property type="entry name" value="2,5-diketo-D-gluconic acid reductase A"/>
    <property type="match status" value="1"/>
</dbReference>
<feature type="site" description="Lowers pKa of active site Tyr" evidence="7">
    <location>
        <position position="78"/>
    </location>
</feature>
<evidence type="ECO:0000256" key="4">
    <source>
        <dbReference type="ARBA" id="ARBA00049445"/>
    </source>
</evidence>
<dbReference type="Gene3D" id="3.20.20.100">
    <property type="entry name" value="NADP-dependent oxidoreductase domain"/>
    <property type="match status" value="1"/>
</dbReference>
<evidence type="ECO:0000256" key="3">
    <source>
        <dbReference type="ARBA" id="ARBA00023002"/>
    </source>
</evidence>
<evidence type="ECO:0000256" key="7">
    <source>
        <dbReference type="PIRSR" id="PIRSR000097-3"/>
    </source>
</evidence>
<dbReference type="InterPro" id="IPR018170">
    <property type="entry name" value="Aldo/ket_reductase_CS"/>
</dbReference>
<comment type="similarity">
    <text evidence="1">Belongs to the aldo/keto reductase family.</text>
</comment>
<proteinExistence type="inferred from homology"/>
<organism evidence="9 10">
    <name type="scientific">Microbulbifer yueqingensis</name>
    <dbReference type="NCBI Taxonomy" id="658219"/>
    <lineage>
        <taxon>Bacteria</taxon>
        <taxon>Pseudomonadati</taxon>
        <taxon>Pseudomonadota</taxon>
        <taxon>Gammaproteobacteria</taxon>
        <taxon>Cellvibrionales</taxon>
        <taxon>Microbulbiferaceae</taxon>
        <taxon>Microbulbifer</taxon>
    </lineage>
</organism>
<comment type="catalytic activity">
    <reaction evidence="4">
        <text>hydroxyacetone + NADP(+) = methylglyoxal + NADPH + H(+)</text>
        <dbReference type="Rhea" id="RHEA:27986"/>
        <dbReference type="ChEBI" id="CHEBI:15378"/>
        <dbReference type="ChEBI" id="CHEBI:17158"/>
        <dbReference type="ChEBI" id="CHEBI:27957"/>
        <dbReference type="ChEBI" id="CHEBI:57783"/>
        <dbReference type="ChEBI" id="CHEBI:58349"/>
    </reaction>
</comment>
<evidence type="ECO:0000256" key="1">
    <source>
        <dbReference type="ARBA" id="ARBA00007905"/>
    </source>
</evidence>
<gene>
    <name evidence="9" type="ORF">SAMN05216212_0481</name>
</gene>
<evidence type="ECO:0000256" key="5">
    <source>
        <dbReference type="PIRSR" id="PIRSR000097-1"/>
    </source>
</evidence>
<sequence length="292" mass="33228">MRTLTLNNGVEIPQIGFGTAAIRDWQIDDSYVTDTILKAMAVGYRHFDTASVYGNERALGRAIKQSGIDRHELFIVSKVWDTEQGSETTAAFERSLERLELEYLDMYLVHWPVPAYTRETWQAMEALYDDKKIRALGLSNFRKSDIEQLATFAQVRPTYNQLEIHPYFSQKELVAYCQFHEMAVGCWSPLGTGGWSDVKTEEKPVTDPAVREIAEKHGVNAGQVILMWDIQQGRIVIPKSETMEHIAGNFDLFGFELSDDDLQTIDGLNRDRRLGGDPDTVHEQNLQVKVPD</sequence>
<evidence type="ECO:0000259" key="8">
    <source>
        <dbReference type="Pfam" id="PF00248"/>
    </source>
</evidence>
<dbReference type="PROSITE" id="PS00798">
    <property type="entry name" value="ALDOKETO_REDUCTASE_1"/>
    <property type="match status" value="1"/>
</dbReference>
<dbReference type="GO" id="GO:0016616">
    <property type="term" value="F:oxidoreductase activity, acting on the CH-OH group of donors, NAD or NADP as acceptor"/>
    <property type="evidence" value="ECO:0007669"/>
    <property type="project" value="UniProtKB-ARBA"/>
</dbReference>
<dbReference type="InterPro" id="IPR023210">
    <property type="entry name" value="NADP_OxRdtase_dom"/>
</dbReference>
<keyword evidence="3" id="KW-0560">Oxidoreductase</keyword>
<evidence type="ECO:0000313" key="10">
    <source>
        <dbReference type="Proteomes" id="UP000199305"/>
    </source>
</evidence>
<dbReference type="PANTHER" id="PTHR43827">
    <property type="entry name" value="2,5-DIKETO-D-GLUCONIC ACID REDUCTASE"/>
    <property type="match status" value="1"/>
</dbReference>
<dbReference type="EMBL" id="FNFH01000001">
    <property type="protein sequence ID" value="SDJ63106.1"/>
    <property type="molecule type" value="Genomic_DNA"/>
</dbReference>
<dbReference type="Proteomes" id="UP000199305">
    <property type="component" value="Unassembled WGS sequence"/>
</dbReference>
<keyword evidence="2" id="KW-0521">NADP</keyword>
<name>A0A1G8VAG4_9GAMM</name>
<accession>A0A1G8VAG4</accession>
<dbReference type="Pfam" id="PF00248">
    <property type="entry name" value="Aldo_ket_red"/>
    <property type="match status" value="1"/>
</dbReference>
<feature type="active site" description="Proton donor" evidence="5">
    <location>
        <position position="53"/>
    </location>
</feature>
<dbReference type="OrthoDB" id="9804790at2"/>
<dbReference type="AlphaFoldDB" id="A0A1G8VAG4"/>
<dbReference type="CDD" id="cd19071">
    <property type="entry name" value="AKR_AKR1-5-like"/>
    <property type="match status" value="1"/>
</dbReference>
<dbReference type="STRING" id="658219.SAMN05216212_0481"/>
<dbReference type="PANTHER" id="PTHR43827:SF3">
    <property type="entry name" value="NADP-DEPENDENT OXIDOREDUCTASE DOMAIN-CONTAINING PROTEIN"/>
    <property type="match status" value="1"/>
</dbReference>
<reference evidence="10" key="1">
    <citation type="submission" date="2016-10" db="EMBL/GenBank/DDBJ databases">
        <authorList>
            <person name="Varghese N."/>
            <person name="Submissions S."/>
        </authorList>
    </citation>
    <scope>NUCLEOTIDE SEQUENCE [LARGE SCALE GENOMIC DNA]</scope>
    <source>
        <strain evidence="10">CGMCC 1.10658</strain>
    </source>
</reference>
<evidence type="ECO:0000313" key="9">
    <source>
        <dbReference type="EMBL" id="SDJ63106.1"/>
    </source>
</evidence>
<dbReference type="RefSeq" id="WP_091507518.1">
    <property type="nucleotide sequence ID" value="NZ_FNFH01000001.1"/>
</dbReference>
<dbReference type="PIRSF" id="PIRSF000097">
    <property type="entry name" value="AKR"/>
    <property type="match status" value="1"/>
</dbReference>
<dbReference type="SUPFAM" id="SSF51430">
    <property type="entry name" value="NAD(P)-linked oxidoreductase"/>
    <property type="match status" value="1"/>
</dbReference>
<dbReference type="InterPro" id="IPR036812">
    <property type="entry name" value="NAD(P)_OxRdtase_dom_sf"/>
</dbReference>
<dbReference type="InterPro" id="IPR020471">
    <property type="entry name" value="AKR"/>
</dbReference>
<evidence type="ECO:0000256" key="6">
    <source>
        <dbReference type="PIRSR" id="PIRSR000097-2"/>
    </source>
</evidence>
<dbReference type="PROSITE" id="PS00062">
    <property type="entry name" value="ALDOKETO_REDUCTASE_2"/>
    <property type="match status" value="1"/>
</dbReference>
<protein>
    <submittedName>
        <fullName evidence="9">Aldo/keto reductase</fullName>
    </submittedName>
</protein>
<dbReference type="PRINTS" id="PR00069">
    <property type="entry name" value="ALDKETRDTASE"/>
</dbReference>
<feature type="domain" description="NADP-dependent oxidoreductase" evidence="8">
    <location>
        <begin position="15"/>
        <end position="269"/>
    </location>
</feature>
<keyword evidence="10" id="KW-1185">Reference proteome</keyword>